<dbReference type="AlphaFoldDB" id="A0AAJ2UM99"/>
<reference evidence="2" key="1">
    <citation type="journal article" date="2023" name="Microb. Genom.">
        <title>Mesoterricola silvestris gen. nov., sp. nov., Mesoterricola sediminis sp. nov., Geothrix oryzae sp. nov., Geothrix edaphica sp. nov., Geothrix rubra sp. nov., and Geothrix limicola sp. nov., six novel members of Acidobacteriota isolated from soils.</title>
        <authorList>
            <person name="Weisberg A.J."/>
            <person name="Pearce E."/>
            <person name="Kramer C.G."/>
            <person name="Chang J.H."/>
            <person name="Clarke C.R."/>
        </authorList>
    </citation>
    <scope>NUCLEOTIDE SEQUENCE</scope>
    <source>
        <strain evidence="2">ND06-05F</strain>
    </source>
</reference>
<evidence type="ECO:0000313" key="3">
    <source>
        <dbReference type="Proteomes" id="UP001273589"/>
    </source>
</evidence>
<feature type="region of interest" description="Disordered" evidence="1">
    <location>
        <begin position="1"/>
        <end position="32"/>
    </location>
</feature>
<feature type="compositionally biased region" description="Basic and acidic residues" evidence="1">
    <location>
        <begin position="56"/>
        <end position="75"/>
    </location>
</feature>
<protein>
    <submittedName>
        <fullName evidence="2">Uncharacterized protein</fullName>
    </submittedName>
</protein>
<dbReference type="Proteomes" id="UP001273589">
    <property type="component" value="Unassembled WGS sequence"/>
</dbReference>
<feature type="region of interest" description="Disordered" evidence="1">
    <location>
        <begin position="55"/>
        <end position="88"/>
    </location>
</feature>
<evidence type="ECO:0000256" key="1">
    <source>
        <dbReference type="SAM" id="MobiDB-lite"/>
    </source>
</evidence>
<proteinExistence type="predicted"/>
<name>A0AAJ2UM99_9ACTN</name>
<dbReference type="EMBL" id="JARAWN010000110">
    <property type="protein sequence ID" value="MDX3131835.1"/>
    <property type="molecule type" value="Genomic_DNA"/>
</dbReference>
<evidence type="ECO:0000313" key="2">
    <source>
        <dbReference type="EMBL" id="MDX3131835.1"/>
    </source>
</evidence>
<comment type="caution">
    <text evidence="2">The sequence shown here is derived from an EMBL/GenBank/DDBJ whole genome shotgun (WGS) entry which is preliminary data.</text>
</comment>
<gene>
    <name evidence="2" type="ORF">PV367_19025</name>
</gene>
<sequence>MNQRGSQPIDEDQLVAGAGSFGPLPDPASHSMAAAFDSGLPWHGQLLYQIGQMTLRDPREQPMRKNRPTDHDRHSRIMPPTSNDASPAITHQLVRACRESTC</sequence>
<organism evidence="2 3">
    <name type="scientific">Streptomyces europaeiscabiei</name>
    <dbReference type="NCBI Taxonomy" id="146819"/>
    <lineage>
        <taxon>Bacteria</taxon>
        <taxon>Bacillati</taxon>
        <taxon>Actinomycetota</taxon>
        <taxon>Actinomycetes</taxon>
        <taxon>Kitasatosporales</taxon>
        <taxon>Streptomycetaceae</taxon>
        <taxon>Streptomyces</taxon>
    </lineage>
</organism>
<accession>A0AAJ2UM99</accession>